<keyword evidence="2" id="KW-0064">Aspartyl protease</keyword>
<dbReference type="AlphaFoldDB" id="A0A2G8S5N0"/>
<dbReference type="InterPro" id="IPR021109">
    <property type="entry name" value="Peptidase_aspartic_dom_sf"/>
</dbReference>
<reference evidence="5 6" key="1">
    <citation type="journal article" date="2015" name="Sci. Rep.">
        <title>Chromosome-level genome map provides insights into diverse defense mechanisms in the medicinal fungus Ganoderma sinense.</title>
        <authorList>
            <person name="Zhu Y."/>
            <person name="Xu J."/>
            <person name="Sun C."/>
            <person name="Zhou S."/>
            <person name="Xu H."/>
            <person name="Nelson D.R."/>
            <person name="Qian J."/>
            <person name="Song J."/>
            <person name="Luo H."/>
            <person name="Xiang L."/>
            <person name="Li Y."/>
            <person name="Xu Z."/>
            <person name="Ji A."/>
            <person name="Wang L."/>
            <person name="Lu S."/>
            <person name="Hayward A."/>
            <person name="Sun W."/>
            <person name="Li X."/>
            <person name="Schwartz D.C."/>
            <person name="Wang Y."/>
            <person name="Chen S."/>
        </authorList>
    </citation>
    <scope>NUCLEOTIDE SEQUENCE [LARGE SCALE GENOMIC DNA]</scope>
    <source>
        <strain evidence="5 6">ZZ0214-1</strain>
    </source>
</reference>
<dbReference type="OrthoDB" id="3269227at2759"/>
<evidence type="ECO:0000256" key="1">
    <source>
        <dbReference type="ARBA" id="ARBA00007447"/>
    </source>
</evidence>
<keyword evidence="2" id="KW-0645">Protease</keyword>
<dbReference type="GO" id="GO:0004190">
    <property type="term" value="F:aspartic-type endopeptidase activity"/>
    <property type="evidence" value="ECO:0007669"/>
    <property type="project" value="UniProtKB-KW"/>
</dbReference>
<evidence type="ECO:0000259" key="4">
    <source>
        <dbReference type="PROSITE" id="PS51767"/>
    </source>
</evidence>
<accession>A0A2G8S5N0</accession>
<dbReference type="Proteomes" id="UP000230002">
    <property type="component" value="Unassembled WGS sequence"/>
</dbReference>
<name>A0A2G8S5N0_9APHY</name>
<dbReference type="InterPro" id="IPR033121">
    <property type="entry name" value="PEPTIDASE_A1"/>
</dbReference>
<proteinExistence type="inferred from homology"/>
<evidence type="ECO:0000256" key="2">
    <source>
        <dbReference type="ARBA" id="ARBA00022750"/>
    </source>
</evidence>
<dbReference type="PROSITE" id="PS00141">
    <property type="entry name" value="ASP_PROTEASE"/>
    <property type="match status" value="1"/>
</dbReference>
<dbReference type="InterPro" id="IPR001461">
    <property type="entry name" value="Aspartic_peptidase_A1"/>
</dbReference>
<keyword evidence="3" id="KW-0732">Signal</keyword>
<dbReference type="GO" id="GO:0006508">
    <property type="term" value="P:proteolysis"/>
    <property type="evidence" value="ECO:0007669"/>
    <property type="project" value="InterPro"/>
</dbReference>
<keyword evidence="2" id="KW-0378">Hydrolase</keyword>
<dbReference type="EMBL" id="AYKW01000023">
    <property type="protein sequence ID" value="PIL29044.1"/>
    <property type="molecule type" value="Genomic_DNA"/>
</dbReference>
<keyword evidence="6" id="KW-1185">Reference proteome</keyword>
<feature type="chain" id="PRO_5013836160" description="Peptidase A1 domain-containing protein" evidence="3">
    <location>
        <begin position="20"/>
        <end position="428"/>
    </location>
</feature>
<organism evidence="5 6">
    <name type="scientific">Ganoderma sinense ZZ0214-1</name>
    <dbReference type="NCBI Taxonomy" id="1077348"/>
    <lineage>
        <taxon>Eukaryota</taxon>
        <taxon>Fungi</taxon>
        <taxon>Dikarya</taxon>
        <taxon>Basidiomycota</taxon>
        <taxon>Agaricomycotina</taxon>
        <taxon>Agaricomycetes</taxon>
        <taxon>Polyporales</taxon>
        <taxon>Polyporaceae</taxon>
        <taxon>Ganoderma</taxon>
    </lineage>
</organism>
<dbReference type="Pfam" id="PF00026">
    <property type="entry name" value="Asp"/>
    <property type="match status" value="1"/>
</dbReference>
<sequence length="428" mass="46263">MRFTWVSVLSFLGFRLLLASDGVLGAALPGFPTAQTRTVPFRISRGPESLPQHHIYIVNASVAGVPFEVIFDTGSSDLWIDTSGSEDVLAKGQFVKTGRSIMLQYGVDGVHTYAHGSAEYADVQLGVGLIAYNQTFVNVPGTTNITKYGDKGILGLGPPGGWSVIHETLKGTEWVTNPLLRTLLDRNPTMEPFFTVEYSSRDSEGMVNTGALSFGDVSPVFARIMDAPKLYLVTGKLWDVPSEGFIVNGEKVNFNGASQLPFALDTGAYTACVPPEYMRAIYGSIPGSYLLDGGYWSVPCDAKLNVSMVIGNGTFPIHPIDMTEVYDVQDGTPLCKGLFRNNVDKRIPFLIGLNALQNTYALHSYGDRHGNKPYVQLISMQSKQLKTDVSGRIPGFNPIPSLASVYGPLELQLTASVLEDATADDAGS</sequence>
<dbReference type="PANTHER" id="PTHR47966">
    <property type="entry name" value="BETA-SITE APP-CLEAVING ENZYME, ISOFORM A-RELATED"/>
    <property type="match status" value="1"/>
</dbReference>
<comment type="similarity">
    <text evidence="1">Belongs to the peptidase A1 family.</text>
</comment>
<comment type="caution">
    <text evidence="5">The sequence shown here is derived from an EMBL/GenBank/DDBJ whole genome shotgun (WGS) entry which is preliminary data.</text>
</comment>
<dbReference type="PANTHER" id="PTHR47966:SF51">
    <property type="entry name" value="BETA-SITE APP-CLEAVING ENZYME, ISOFORM A-RELATED"/>
    <property type="match status" value="1"/>
</dbReference>
<dbReference type="InterPro" id="IPR001969">
    <property type="entry name" value="Aspartic_peptidase_AS"/>
</dbReference>
<dbReference type="PROSITE" id="PS51767">
    <property type="entry name" value="PEPTIDASE_A1"/>
    <property type="match status" value="1"/>
</dbReference>
<protein>
    <recommendedName>
        <fullName evidence="4">Peptidase A1 domain-containing protein</fullName>
    </recommendedName>
</protein>
<dbReference type="SUPFAM" id="SSF50630">
    <property type="entry name" value="Acid proteases"/>
    <property type="match status" value="1"/>
</dbReference>
<feature type="domain" description="Peptidase A1" evidence="4">
    <location>
        <begin position="56"/>
        <end position="373"/>
    </location>
</feature>
<evidence type="ECO:0000313" key="6">
    <source>
        <dbReference type="Proteomes" id="UP000230002"/>
    </source>
</evidence>
<dbReference type="STRING" id="1077348.A0A2G8S5N0"/>
<evidence type="ECO:0000313" key="5">
    <source>
        <dbReference type="EMBL" id="PIL29044.1"/>
    </source>
</evidence>
<gene>
    <name evidence="5" type="ORF">GSI_09092</name>
</gene>
<evidence type="ECO:0000256" key="3">
    <source>
        <dbReference type="SAM" id="SignalP"/>
    </source>
</evidence>
<dbReference type="Gene3D" id="2.40.70.10">
    <property type="entry name" value="Acid Proteases"/>
    <property type="match status" value="2"/>
</dbReference>
<feature type="signal peptide" evidence="3">
    <location>
        <begin position="1"/>
        <end position="19"/>
    </location>
</feature>